<dbReference type="Proteomes" id="UP000323142">
    <property type="component" value="Unassembled WGS sequence"/>
</dbReference>
<keyword evidence="2" id="KW-0472">Membrane</keyword>
<protein>
    <recommendedName>
        <fullName evidence="3">Peptidase M15A C-terminal domain-containing protein</fullName>
    </recommendedName>
</protein>
<organism evidence="4 5">
    <name type="scientific">Salinarimonas soli</name>
    <dbReference type="NCBI Taxonomy" id="1638099"/>
    <lineage>
        <taxon>Bacteria</taxon>
        <taxon>Pseudomonadati</taxon>
        <taxon>Pseudomonadota</taxon>
        <taxon>Alphaproteobacteria</taxon>
        <taxon>Hyphomicrobiales</taxon>
        <taxon>Salinarimonadaceae</taxon>
        <taxon>Salinarimonas</taxon>
    </lineage>
</organism>
<keyword evidence="2" id="KW-1133">Transmembrane helix</keyword>
<accession>A0A5B2VIA3</accession>
<gene>
    <name evidence="4" type="ORF">F0L46_05470</name>
</gene>
<reference evidence="4 5" key="1">
    <citation type="submission" date="2019-09" db="EMBL/GenBank/DDBJ databases">
        <title>Salinarimonas rosea gen. nov., sp. nov., a new member of the a-2 subgroup of the Proteobacteria.</title>
        <authorList>
            <person name="Liu J."/>
        </authorList>
    </citation>
    <scope>NUCLEOTIDE SEQUENCE [LARGE SCALE GENOMIC DNA]</scope>
    <source>
        <strain evidence="4 5">BN140002</strain>
    </source>
</reference>
<name>A0A5B2VIA3_9HYPH</name>
<evidence type="ECO:0000256" key="2">
    <source>
        <dbReference type="SAM" id="Phobius"/>
    </source>
</evidence>
<keyword evidence="2" id="KW-0812">Transmembrane</keyword>
<feature type="domain" description="Peptidase M15A C-terminal" evidence="3">
    <location>
        <begin position="156"/>
        <end position="232"/>
    </location>
</feature>
<sequence length="239" mass="26158">MAFVRRSFPARAGPRAGLPFDIAARSPPRGPSRRPVNGRARAFGGAQRERCTPMLRPALARRLQRRRRTLPQIWLAWLRLSLVMGAAMTASWMMLGGKARAEDSARWIEVAAAEEPPTTGSIAQPSIDGFAGGVAKGAILVRDGTPTRCLPGDLKAVLADVTARFGPVTLESTHRPRSVNRRKGGAPNSLHIACRAIDFRVRARTAGLMAYLRSRPEVGGLKAYRNGIIHIDDGERRRW</sequence>
<evidence type="ECO:0000313" key="5">
    <source>
        <dbReference type="Proteomes" id="UP000323142"/>
    </source>
</evidence>
<dbReference type="AlphaFoldDB" id="A0A5B2VIA3"/>
<proteinExistence type="predicted"/>
<feature type="transmembrane region" description="Helical" evidence="2">
    <location>
        <begin position="73"/>
        <end position="95"/>
    </location>
</feature>
<evidence type="ECO:0000256" key="1">
    <source>
        <dbReference type="SAM" id="MobiDB-lite"/>
    </source>
</evidence>
<dbReference type="InterPro" id="IPR009045">
    <property type="entry name" value="Zn_M74/Hedgehog-like"/>
</dbReference>
<keyword evidence="5" id="KW-1185">Reference proteome</keyword>
<evidence type="ECO:0000313" key="4">
    <source>
        <dbReference type="EMBL" id="KAA2238358.1"/>
    </source>
</evidence>
<feature type="region of interest" description="Disordered" evidence="1">
    <location>
        <begin position="19"/>
        <end position="41"/>
    </location>
</feature>
<dbReference type="EMBL" id="VUOA01000011">
    <property type="protein sequence ID" value="KAA2238358.1"/>
    <property type="molecule type" value="Genomic_DNA"/>
</dbReference>
<reference evidence="4 5" key="2">
    <citation type="submission" date="2019-09" db="EMBL/GenBank/DDBJ databases">
        <authorList>
            <person name="Jin C."/>
        </authorList>
    </citation>
    <scope>NUCLEOTIDE SEQUENCE [LARGE SCALE GENOMIC DNA]</scope>
    <source>
        <strain evidence="4 5">BN140002</strain>
    </source>
</reference>
<comment type="caution">
    <text evidence="4">The sequence shown here is derived from an EMBL/GenBank/DDBJ whole genome shotgun (WGS) entry which is preliminary data.</text>
</comment>
<evidence type="ECO:0000259" key="3">
    <source>
        <dbReference type="Pfam" id="PF08291"/>
    </source>
</evidence>
<dbReference type="InterPro" id="IPR013230">
    <property type="entry name" value="Peptidase_M15A_C"/>
</dbReference>
<dbReference type="Gene3D" id="3.30.1380.10">
    <property type="match status" value="1"/>
</dbReference>
<dbReference type="Pfam" id="PF08291">
    <property type="entry name" value="Peptidase_M15_3"/>
    <property type="match status" value="1"/>
</dbReference>
<dbReference type="SUPFAM" id="SSF55166">
    <property type="entry name" value="Hedgehog/DD-peptidase"/>
    <property type="match status" value="1"/>
</dbReference>
<dbReference type="OrthoDB" id="8382078at2"/>